<proteinExistence type="predicted"/>
<comment type="caution">
    <text evidence="2">The sequence shown here is derived from an EMBL/GenBank/DDBJ whole genome shotgun (WGS) entry which is preliminary data.</text>
</comment>
<dbReference type="OrthoDB" id="295033at2759"/>
<reference evidence="2" key="1">
    <citation type="submission" date="2022-07" db="EMBL/GenBank/DDBJ databases">
        <title>Phylogenomic reconstructions and comparative analyses of Kickxellomycotina fungi.</title>
        <authorList>
            <person name="Reynolds N.K."/>
            <person name="Stajich J.E."/>
            <person name="Barry K."/>
            <person name="Grigoriev I.V."/>
            <person name="Crous P."/>
            <person name="Smith M.E."/>
        </authorList>
    </citation>
    <scope>NUCLEOTIDE SEQUENCE</scope>
    <source>
        <strain evidence="2">NBRC 32514</strain>
    </source>
</reference>
<dbReference type="AlphaFoldDB" id="A0A9W8CR30"/>
<organism evidence="2 3">
    <name type="scientific">Coemansia erecta</name>
    <dbReference type="NCBI Taxonomy" id="147472"/>
    <lineage>
        <taxon>Eukaryota</taxon>
        <taxon>Fungi</taxon>
        <taxon>Fungi incertae sedis</taxon>
        <taxon>Zoopagomycota</taxon>
        <taxon>Kickxellomycotina</taxon>
        <taxon>Kickxellomycetes</taxon>
        <taxon>Kickxellales</taxon>
        <taxon>Kickxellaceae</taxon>
        <taxon>Coemansia</taxon>
    </lineage>
</organism>
<gene>
    <name evidence="2" type="primary">MSH2</name>
    <name evidence="2" type="ORF">LPJ53_004678</name>
</gene>
<evidence type="ECO:0000313" key="2">
    <source>
        <dbReference type="EMBL" id="KAJ1720718.1"/>
    </source>
</evidence>
<feature type="compositionally biased region" description="Low complexity" evidence="1">
    <location>
        <begin position="62"/>
        <end position="71"/>
    </location>
</feature>
<sequence>MFWLALTELAHVLSDVANHHAIVSIAPATEGTRGELNELANFPGSVVRLAKRKADELEDFGTTDADMQTDQQQKEEEEEEEGAKQPVFDKGEVARGSRTIEMFLAEFAATPGLPDMPPNDIAQRINDLRAKYDGEIAQNPWLARVGLHMA</sequence>
<dbReference type="EMBL" id="JANBOJ010000231">
    <property type="protein sequence ID" value="KAJ1720718.1"/>
    <property type="molecule type" value="Genomic_DNA"/>
</dbReference>
<dbReference type="Proteomes" id="UP001149813">
    <property type="component" value="Unassembled WGS sequence"/>
</dbReference>
<name>A0A9W8CR30_9FUNG</name>
<protein>
    <submittedName>
        <fullName evidence="2">MutS-like protein</fullName>
    </submittedName>
</protein>
<evidence type="ECO:0000313" key="3">
    <source>
        <dbReference type="Proteomes" id="UP001149813"/>
    </source>
</evidence>
<evidence type="ECO:0000256" key="1">
    <source>
        <dbReference type="SAM" id="MobiDB-lite"/>
    </source>
</evidence>
<accession>A0A9W8CR30</accession>
<keyword evidence="3" id="KW-1185">Reference proteome</keyword>
<feature type="region of interest" description="Disordered" evidence="1">
    <location>
        <begin position="57"/>
        <end position="91"/>
    </location>
</feature>